<dbReference type="EMBL" id="AZIL01000033">
    <property type="protein sequence ID" value="EWM30483.1"/>
    <property type="molecule type" value="Genomic_DNA"/>
</dbReference>
<proteinExistence type="predicted"/>
<reference evidence="1 2" key="1">
    <citation type="journal article" date="2014" name="Mol. Plant">
        <title>Chromosome Scale Genome Assembly and Transcriptome Profiling of Nannochloropsis gaditana in Nitrogen Depletion.</title>
        <authorList>
            <person name="Corteggiani Carpinelli E."/>
            <person name="Telatin A."/>
            <person name="Vitulo N."/>
            <person name="Forcato C."/>
            <person name="D'Angelo M."/>
            <person name="Schiavon R."/>
            <person name="Vezzi A."/>
            <person name="Giacometti G.M."/>
            <person name="Morosinotto T."/>
            <person name="Valle G."/>
        </authorList>
    </citation>
    <scope>NUCLEOTIDE SEQUENCE [LARGE SCALE GENOMIC DNA]</scope>
    <source>
        <strain evidence="1 2">B-31</strain>
    </source>
</reference>
<gene>
    <name evidence="1" type="ORF">Naga_100013g94</name>
</gene>
<sequence length="322" mass="35981">MTRWLSLFRYLKSLHYNHTFNFVFLLLVDQGEASIAFSCMMKTSRSEVGEITPEEDINQESKTLMDGPAMRPEAKDGIARVPASTASTVPAIPAGQAASAHNCRVISSQNVGVNGQTSSTWQAYRQSRLSTLAKWIYILMISLFLVALYCGDFSSQQRTHQVLPRITKKVALMLETYSQQLDALGLPRIDMTQFWNGLADKAPARFSVLQPLECPALARGTVMHAGDYIYACVEEGGNAGKECNPTFFHLKDDGSLLLARGTTPKRAIRTIWKSKAGPVKHGKYVATYGENGALEVYLGEKRIWRARKFFQPRVLRPWPLTK</sequence>
<evidence type="ECO:0000313" key="2">
    <source>
        <dbReference type="Proteomes" id="UP000019335"/>
    </source>
</evidence>
<evidence type="ECO:0000313" key="1">
    <source>
        <dbReference type="EMBL" id="EWM30483.1"/>
    </source>
</evidence>
<comment type="caution">
    <text evidence="1">The sequence shown here is derived from an EMBL/GenBank/DDBJ whole genome shotgun (WGS) entry which is preliminary data.</text>
</comment>
<organism evidence="1 2">
    <name type="scientific">Nannochloropsis gaditana</name>
    <dbReference type="NCBI Taxonomy" id="72520"/>
    <lineage>
        <taxon>Eukaryota</taxon>
        <taxon>Sar</taxon>
        <taxon>Stramenopiles</taxon>
        <taxon>Ochrophyta</taxon>
        <taxon>Eustigmatophyceae</taxon>
        <taxon>Eustigmatales</taxon>
        <taxon>Monodopsidaceae</taxon>
        <taxon>Nannochloropsis</taxon>
    </lineage>
</organism>
<dbReference type="Proteomes" id="UP000019335">
    <property type="component" value="Chromosome 1"/>
</dbReference>
<protein>
    <submittedName>
        <fullName evidence="1">Uncharacterized protein</fullName>
    </submittedName>
</protein>
<name>W7U3Z5_9STRA</name>
<accession>W7U3Z5</accession>
<dbReference type="AlphaFoldDB" id="W7U3Z5"/>
<dbReference type="OrthoDB" id="10280708at2759"/>
<keyword evidence="2" id="KW-1185">Reference proteome</keyword>